<dbReference type="RefSeq" id="WP_093515099.1">
    <property type="nucleotide sequence ID" value="NZ_FOIJ01000001.1"/>
</dbReference>
<dbReference type="AlphaFoldDB" id="A0A1H9Z4P1"/>
<feature type="signal peptide" evidence="1">
    <location>
        <begin position="1"/>
        <end position="22"/>
    </location>
</feature>
<evidence type="ECO:0008006" key="4">
    <source>
        <dbReference type="Google" id="ProtNLM"/>
    </source>
</evidence>
<sequence>MVGRLRWLCGLLLLLLASVSLAQEAEQRREPLVFSGNVVLSDELYLAMLDLPSDFKVSDAEAGRIRDRLLSFLLQAGYELARVDAEVQGERILVDIDEGQVEKVILRGQGSLRTVQLIIGLGLPHNVFNRPYLQRQFTQLRERNGVEVERYDLVRRDDVSHVGPQVDTLEPIPLIDTRSWSTNHPLLPPRDDYQLHILVHRREWVTGLGVIAGLNGVDGLLLGVEYKGADLLLNTDRWRAWTQLGGKIRSAVVDMHNYLALTRVSTEVQWLAPRLHLGIRPALALRGELTSRQRPDVGLESYFATRAQLALGLLYDRIPGMLFALGLGAEKLDVFSLRRVEGTGAREGIESSSTFQPYLGGTAQMIFDTDEIRRDRRHEIAILGQYSPDSTGRSYGQLSYRYQKVCEIGWHDVWVTSKGAYLWGKMPFSEEQPVGGPHVRGVFDDRFFTRSVLSTGLEGRFSLVRDLYKVGLFTDMALFGERDRAAGTSKPRLVGAVGPSVHLLLADTFQFDLYYSVGLARGGEVESGFSATLKQAF</sequence>
<protein>
    <recommendedName>
        <fullName evidence="4">Hemolysin activation/secretion protein</fullName>
    </recommendedName>
</protein>
<gene>
    <name evidence="2" type="ORF">SAMN05443639_101168</name>
</gene>
<reference evidence="3" key="1">
    <citation type="submission" date="2016-10" db="EMBL/GenBank/DDBJ databases">
        <authorList>
            <person name="Varghese N."/>
            <person name="Submissions S."/>
        </authorList>
    </citation>
    <scope>NUCLEOTIDE SEQUENCE [LARGE SCALE GENOMIC DNA]</scope>
    <source>
        <strain evidence="3">DSM 16858</strain>
    </source>
</reference>
<organism evidence="2 3">
    <name type="scientific">Stigmatella erecta</name>
    <dbReference type="NCBI Taxonomy" id="83460"/>
    <lineage>
        <taxon>Bacteria</taxon>
        <taxon>Pseudomonadati</taxon>
        <taxon>Myxococcota</taxon>
        <taxon>Myxococcia</taxon>
        <taxon>Myxococcales</taxon>
        <taxon>Cystobacterineae</taxon>
        <taxon>Archangiaceae</taxon>
        <taxon>Stigmatella</taxon>
    </lineage>
</organism>
<accession>A0A1H9Z4P1</accession>
<name>A0A1H9Z4P1_9BACT</name>
<evidence type="ECO:0000256" key="1">
    <source>
        <dbReference type="SAM" id="SignalP"/>
    </source>
</evidence>
<keyword evidence="3" id="KW-1185">Reference proteome</keyword>
<evidence type="ECO:0000313" key="3">
    <source>
        <dbReference type="Proteomes" id="UP000199181"/>
    </source>
</evidence>
<keyword evidence="1" id="KW-0732">Signal</keyword>
<dbReference type="EMBL" id="FOIJ01000001">
    <property type="protein sequence ID" value="SES76463.1"/>
    <property type="molecule type" value="Genomic_DNA"/>
</dbReference>
<proteinExistence type="predicted"/>
<feature type="chain" id="PRO_5011509151" description="Hemolysin activation/secretion protein" evidence="1">
    <location>
        <begin position="23"/>
        <end position="537"/>
    </location>
</feature>
<dbReference type="Proteomes" id="UP000199181">
    <property type="component" value="Unassembled WGS sequence"/>
</dbReference>
<evidence type="ECO:0000313" key="2">
    <source>
        <dbReference type="EMBL" id="SES76463.1"/>
    </source>
</evidence>